<organism evidence="1 2">
    <name type="scientific">Tritrichomonas musculus</name>
    <dbReference type="NCBI Taxonomy" id="1915356"/>
    <lineage>
        <taxon>Eukaryota</taxon>
        <taxon>Metamonada</taxon>
        <taxon>Parabasalia</taxon>
        <taxon>Tritrichomonadida</taxon>
        <taxon>Tritrichomonadidae</taxon>
        <taxon>Tritrichomonas</taxon>
    </lineage>
</organism>
<dbReference type="Proteomes" id="UP001470230">
    <property type="component" value="Unassembled WGS sequence"/>
</dbReference>
<reference evidence="1 2" key="1">
    <citation type="submission" date="2024-04" db="EMBL/GenBank/DDBJ databases">
        <title>Tritrichomonas musculus Genome.</title>
        <authorList>
            <person name="Alves-Ferreira E."/>
            <person name="Grigg M."/>
            <person name="Lorenzi H."/>
            <person name="Galac M."/>
        </authorList>
    </citation>
    <scope>NUCLEOTIDE SEQUENCE [LARGE SCALE GENOMIC DNA]</scope>
    <source>
        <strain evidence="1 2">EAF2021</strain>
    </source>
</reference>
<dbReference type="EMBL" id="JAPFFF010000043">
    <property type="protein sequence ID" value="KAK8840960.1"/>
    <property type="molecule type" value="Genomic_DNA"/>
</dbReference>
<sequence length="180" mass="21169">MQKSHNKIRGNTILTAICVKGCPINTPELSIFFDFSKEKKFNRLQKQAIKKMKNYIDILIENQKCDIASDDTLNNQIIEKNNQTFLQKIDENTNKNSLLGKRQDICEEYEYMTNGINNENQEKQKKSELETIEIREIPNENNFINANIDELNDNFIFSLQRDWDDSECDEAYSDFLSFSF</sequence>
<keyword evidence="2" id="KW-1185">Reference proteome</keyword>
<evidence type="ECO:0000313" key="2">
    <source>
        <dbReference type="Proteomes" id="UP001470230"/>
    </source>
</evidence>
<protein>
    <submittedName>
        <fullName evidence="1">Uncharacterized protein</fullName>
    </submittedName>
</protein>
<proteinExistence type="predicted"/>
<accession>A0ABR2H466</accession>
<comment type="caution">
    <text evidence="1">The sequence shown here is derived from an EMBL/GenBank/DDBJ whole genome shotgun (WGS) entry which is preliminary data.</text>
</comment>
<name>A0ABR2H466_9EUKA</name>
<evidence type="ECO:0000313" key="1">
    <source>
        <dbReference type="EMBL" id="KAK8840960.1"/>
    </source>
</evidence>
<gene>
    <name evidence="1" type="ORF">M9Y10_027794</name>
</gene>